<dbReference type="EC" id="5.3.2.2" evidence="5"/>
<evidence type="ECO:0000313" key="8">
    <source>
        <dbReference type="Proteomes" id="UP001162162"/>
    </source>
</evidence>
<keyword evidence="8" id="KW-1185">Reference proteome</keyword>
<dbReference type="InterPro" id="IPR011234">
    <property type="entry name" value="Fumarylacetoacetase-like_C"/>
</dbReference>
<organism evidence="7 8">
    <name type="scientific">Aromia moschata</name>
    <dbReference type="NCBI Taxonomy" id="1265417"/>
    <lineage>
        <taxon>Eukaryota</taxon>
        <taxon>Metazoa</taxon>
        <taxon>Ecdysozoa</taxon>
        <taxon>Arthropoda</taxon>
        <taxon>Hexapoda</taxon>
        <taxon>Insecta</taxon>
        <taxon>Pterygota</taxon>
        <taxon>Neoptera</taxon>
        <taxon>Endopterygota</taxon>
        <taxon>Coleoptera</taxon>
        <taxon>Polyphaga</taxon>
        <taxon>Cucujiformia</taxon>
        <taxon>Chrysomeloidea</taxon>
        <taxon>Cerambycidae</taxon>
        <taxon>Cerambycinae</taxon>
        <taxon>Callichromatini</taxon>
        <taxon>Aromia</taxon>
    </lineage>
</organism>
<dbReference type="AlphaFoldDB" id="A0AAV8YQL7"/>
<evidence type="ECO:0000256" key="3">
    <source>
        <dbReference type="ARBA" id="ARBA00042340"/>
    </source>
</evidence>
<comment type="similarity">
    <text evidence="1">Belongs to the FAH family.</text>
</comment>
<reference evidence="7" key="1">
    <citation type="journal article" date="2023" name="Insect Mol. Biol.">
        <title>Genome sequencing provides insights into the evolution of gene families encoding plant cell wall-degrading enzymes in longhorned beetles.</title>
        <authorList>
            <person name="Shin N.R."/>
            <person name="Okamura Y."/>
            <person name="Kirsch R."/>
            <person name="Pauchet Y."/>
        </authorList>
    </citation>
    <scope>NUCLEOTIDE SEQUENCE</scope>
    <source>
        <strain evidence="7">AMC_N1</strain>
    </source>
</reference>
<comment type="caution">
    <text evidence="7">The sequence shown here is derived from an EMBL/GenBank/DDBJ whole genome shotgun (WGS) entry which is preliminary data.</text>
</comment>
<dbReference type="EMBL" id="JAPWTK010000063">
    <property type="protein sequence ID" value="KAJ8952899.1"/>
    <property type="molecule type" value="Genomic_DNA"/>
</dbReference>
<dbReference type="GO" id="GO:0050163">
    <property type="term" value="F:oxaloacetate tautomerase activity"/>
    <property type="evidence" value="ECO:0007669"/>
    <property type="project" value="UniProtKB-EC"/>
</dbReference>
<name>A0AAV8YQL7_9CUCU</name>
<comment type="catalytic activity">
    <reaction evidence="4">
        <text>oxaloacetate = enol-oxaloacetate</text>
        <dbReference type="Rhea" id="RHEA:16021"/>
        <dbReference type="ChEBI" id="CHEBI:16452"/>
        <dbReference type="ChEBI" id="CHEBI:17479"/>
        <dbReference type="EC" id="5.3.2.2"/>
    </reaction>
    <physiologicalReaction direction="right-to-left" evidence="4">
        <dbReference type="Rhea" id="RHEA:16023"/>
    </physiologicalReaction>
</comment>
<dbReference type="Gene3D" id="3.90.850.10">
    <property type="entry name" value="Fumarylacetoacetase-like, C-terminal domain"/>
    <property type="match status" value="2"/>
</dbReference>
<dbReference type="PANTHER" id="PTHR11820:SF7">
    <property type="entry name" value="ACYLPYRUVASE FAHD1, MITOCHONDRIAL"/>
    <property type="match status" value="1"/>
</dbReference>
<dbReference type="Proteomes" id="UP001162162">
    <property type="component" value="Unassembled WGS sequence"/>
</dbReference>
<feature type="non-terminal residue" evidence="7">
    <location>
        <position position="1"/>
    </location>
</feature>
<evidence type="ECO:0000256" key="2">
    <source>
        <dbReference type="ARBA" id="ARBA00022723"/>
    </source>
</evidence>
<evidence type="ECO:0000259" key="6">
    <source>
        <dbReference type="Pfam" id="PF01557"/>
    </source>
</evidence>
<dbReference type="Pfam" id="PF01557">
    <property type="entry name" value="FAA_hydrolase"/>
    <property type="match status" value="2"/>
</dbReference>
<proteinExistence type="inferred from homology"/>
<dbReference type="SUPFAM" id="SSF56529">
    <property type="entry name" value="FAH"/>
    <property type="match status" value="1"/>
</dbReference>
<gene>
    <name evidence="7" type="ORF">NQ318_006516</name>
</gene>
<evidence type="ECO:0000256" key="1">
    <source>
        <dbReference type="ARBA" id="ARBA00010211"/>
    </source>
</evidence>
<dbReference type="GO" id="GO:0018773">
    <property type="term" value="F:acetylpyruvate hydrolase activity"/>
    <property type="evidence" value="ECO:0007669"/>
    <property type="project" value="TreeGrafter"/>
</dbReference>
<dbReference type="GO" id="GO:0005739">
    <property type="term" value="C:mitochondrion"/>
    <property type="evidence" value="ECO:0007669"/>
    <property type="project" value="TreeGrafter"/>
</dbReference>
<feature type="domain" description="Fumarylacetoacetase-like C-terminal" evidence="6">
    <location>
        <begin position="155"/>
        <end position="259"/>
    </location>
</feature>
<dbReference type="PANTHER" id="PTHR11820">
    <property type="entry name" value="ACYLPYRUVASE"/>
    <property type="match status" value="1"/>
</dbReference>
<evidence type="ECO:0000256" key="5">
    <source>
        <dbReference type="ARBA" id="ARBA00044973"/>
    </source>
</evidence>
<sequence length="263" mass="29085">VCIDQLFLLKHYIIALRHALKLYKDQEQYKQGPESVSQRRVGLSTDLYPDQRFRDMLVPLCSTTLVFLVINKMAKLNLFAKNGKKIVGVAANYKSLLKVLNKPMPKVPGIFLKPTTSYITEEQTIIIPQGFSVNEEVELGVIIGKRAKKEEARRTGGSWTLGKGFDTATPVGAFMPKSDIPDPHNVTLWCSVNGERCQDGCTSDMAFDVSDLISYISNYITLEPNDLILSGSPPGMGPVRDGDVIEAGITGLTEIKFCVRSDI</sequence>
<evidence type="ECO:0000313" key="7">
    <source>
        <dbReference type="EMBL" id="KAJ8952899.1"/>
    </source>
</evidence>
<protein>
    <recommendedName>
        <fullName evidence="5">oxaloacetate tautomerase</fullName>
        <ecNumber evidence="5">5.3.2.2</ecNumber>
    </recommendedName>
    <alternativeName>
        <fullName evidence="3">Fumarylacetoacetate hydrolase domain-containing protein 1</fullName>
    </alternativeName>
</protein>
<dbReference type="InterPro" id="IPR036663">
    <property type="entry name" value="Fumarylacetoacetase_C_sf"/>
</dbReference>
<evidence type="ECO:0000256" key="4">
    <source>
        <dbReference type="ARBA" id="ARBA00044911"/>
    </source>
</evidence>
<dbReference type="GO" id="GO:0046872">
    <property type="term" value="F:metal ion binding"/>
    <property type="evidence" value="ECO:0007669"/>
    <property type="project" value="UniProtKB-KW"/>
</dbReference>
<accession>A0AAV8YQL7</accession>
<keyword evidence="2" id="KW-0479">Metal-binding</keyword>
<feature type="domain" description="Fumarylacetoacetase-like C-terminal" evidence="6">
    <location>
        <begin position="85"/>
        <end position="150"/>
    </location>
</feature>